<dbReference type="PROSITE" id="PS50035">
    <property type="entry name" value="PLD"/>
    <property type="match status" value="1"/>
</dbReference>
<dbReference type="AlphaFoldDB" id="A0A1I0TXF8"/>
<feature type="domain" description="PLD phosphodiesterase" evidence="1">
    <location>
        <begin position="295"/>
        <end position="325"/>
    </location>
</feature>
<organism evidence="2 3">
    <name type="scientific">Rhodococcoides kroppenstedtii</name>
    <dbReference type="NCBI Taxonomy" id="293050"/>
    <lineage>
        <taxon>Bacteria</taxon>
        <taxon>Bacillati</taxon>
        <taxon>Actinomycetota</taxon>
        <taxon>Actinomycetes</taxon>
        <taxon>Mycobacteriales</taxon>
        <taxon>Nocardiaceae</taxon>
        <taxon>Rhodococcoides</taxon>
    </lineage>
</organism>
<dbReference type="GO" id="GO:0006793">
    <property type="term" value="P:phosphorus metabolic process"/>
    <property type="evidence" value="ECO:0007669"/>
    <property type="project" value="UniProtKB-ARBA"/>
</dbReference>
<dbReference type="GO" id="GO:0003824">
    <property type="term" value="F:catalytic activity"/>
    <property type="evidence" value="ECO:0007669"/>
    <property type="project" value="InterPro"/>
</dbReference>
<dbReference type="Gene3D" id="3.30.870.10">
    <property type="entry name" value="Endonuclease Chain A"/>
    <property type="match status" value="2"/>
</dbReference>
<evidence type="ECO:0000259" key="1">
    <source>
        <dbReference type="PROSITE" id="PS50035"/>
    </source>
</evidence>
<dbReference type="OrthoDB" id="4475112at2"/>
<reference evidence="2 3" key="1">
    <citation type="submission" date="2016-10" db="EMBL/GenBank/DDBJ databases">
        <authorList>
            <person name="de Groot N.N."/>
        </authorList>
    </citation>
    <scope>NUCLEOTIDE SEQUENCE [LARGE SCALE GENOMIC DNA]</scope>
    <source>
        <strain evidence="2 3">DSM 44908</strain>
    </source>
</reference>
<evidence type="ECO:0000313" key="2">
    <source>
        <dbReference type="EMBL" id="SFA56452.1"/>
    </source>
</evidence>
<accession>A0A1I0TXF8</accession>
<sequence length="667" mass="72330">MTMKLLDHWSAPADAGAPIACLATTFTFDSQFFTDDCLSRFLALTAVTGEGDKASTIAAVIEEEIRLSETTAVSVLVDRATPAEKRNLRWDLIPIPVRGGLFHAKAVVLVWENHARIVVGSANLTRAGYRSQLESAVAFDVLEGCGIPRDFLLGIISEIESYLASLPADASEGRRARATLTMMRDRVTEHAPERGTSDLRFAAAPASPGRCPLGVHGAVWGSALKPIHAVVLAPFWDSKSSRPIDEVRKQLTGRPASARSVTAAIGQDRIGNWLAPLELAHQVDDVRALKIDDSEQRTLHAKVLLLENDDWVAAMIGSSNATSAGWGLRADTGHRELNVWIGAPRTSKVGKSLRGLARTGALVDLRSVDLENADEDSTSLAALPLFFDRCTVAVDRSTAHATFSFSQSELSPLTWSVREPAGTMALDSGSWADLRNPAAATVDLNRRSIPSVFDVVWTDSSGSYSGTWVANIEDTDGLPPPDELEQLPTDLLLSALASTRPLAAAIEELVRRHEARGTGDPLDPLRQFDSSGLLLYRTRARSAALWEMKARMSARSRSIEVLRSRLYGVIGPIAIVRRIAEELADREVPDSNVSYAELQFLVAEIALTIGTVDWRSSTVGLDWDTVRHTLATALSELESICPAANNKSQLSRYVVQAFEEARSLCGN</sequence>
<dbReference type="CDD" id="cd09117">
    <property type="entry name" value="PLDc_Bfil_DEXD_like"/>
    <property type="match status" value="1"/>
</dbReference>
<dbReference type="Proteomes" id="UP000182054">
    <property type="component" value="Unassembled WGS sequence"/>
</dbReference>
<proteinExistence type="predicted"/>
<name>A0A1I0TXF8_9NOCA</name>
<dbReference type="EMBL" id="FOJN01000010">
    <property type="protein sequence ID" value="SFA56452.1"/>
    <property type="molecule type" value="Genomic_DNA"/>
</dbReference>
<dbReference type="InterPro" id="IPR001736">
    <property type="entry name" value="PLipase_D/transphosphatidylase"/>
</dbReference>
<gene>
    <name evidence="2" type="ORF">SAMN05444374_110141</name>
</gene>
<evidence type="ECO:0000313" key="3">
    <source>
        <dbReference type="Proteomes" id="UP000182054"/>
    </source>
</evidence>
<dbReference type="SUPFAM" id="SSF56024">
    <property type="entry name" value="Phospholipase D/nuclease"/>
    <property type="match status" value="1"/>
</dbReference>
<protein>
    <submittedName>
        <fullName evidence="2">Tyrosyl-DNA phosphodiesterase</fullName>
    </submittedName>
</protein>